<proteinExistence type="predicted"/>
<organism evidence="2 3">
    <name type="scientific">Streptomyces coacervatus</name>
    <dbReference type="NCBI Taxonomy" id="647381"/>
    <lineage>
        <taxon>Bacteria</taxon>
        <taxon>Bacillati</taxon>
        <taxon>Actinomycetota</taxon>
        <taxon>Actinomycetes</taxon>
        <taxon>Kitasatosporales</taxon>
        <taxon>Streptomycetaceae</taxon>
        <taxon>Streptomyces</taxon>
    </lineage>
</organism>
<evidence type="ECO:0000313" key="2">
    <source>
        <dbReference type="EMBL" id="GAA3840300.1"/>
    </source>
</evidence>
<keyword evidence="3" id="KW-1185">Reference proteome</keyword>
<name>A0ABP7JBR0_9ACTN</name>
<comment type="caution">
    <text evidence="2">The sequence shown here is derived from an EMBL/GenBank/DDBJ whole genome shotgun (WGS) entry which is preliminary data.</text>
</comment>
<dbReference type="EMBL" id="BAABDE010000038">
    <property type="protein sequence ID" value="GAA3840300.1"/>
    <property type="molecule type" value="Genomic_DNA"/>
</dbReference>
<dbReference type="Proteomes" id="UP001501009">
    <property type="component" value="Unassembled WGS sequence"/>
</dbReference>
<reference evidence="3" key="1">
    <citation type="journal article" date="2019" name="Int. J. Syst. Evol. Microbiol.">
        <title>The Global Catalogue of Microorganisms (GCM) 10K type strain sequencing project: providing services to taxonomists for standard genome sequencing and annotation.</title>
        <authorList>
            <consortium name="The Broad Institute Genomics Platform"/>
            <consortium name="The Broad Institute Genome Sequencing Center for Infectious Disease"/>
            <person name="Wu L."/>
            <person name="Ma J."/>
        </authorList>
    </citation>
    <scope>NUCLEOTIDE SEQUENCE [LARGE SCALE GENOMIC DNA]</scope>
    <source>
        <strain evidence="3">JCM 17138</strain>
    </source>
</reference>
<feature type="chain" id="PRO_5045479338" description="Lipoprotein" evidence="1">
    <location>
        <begin position="31"/>
        <end position="190"/>
    </location>
</feature>
<evidence type="ECO:0000256" key="1">
    <source>
        <dbReference type="SAM" id="SignalP"/>
    </source>
</evidence>
<accession>A0ABP7JBR0</accession>
<evidence type="ECO:0000313" key="3">
    <source>
        <dbReference type="Proteomes" id="UP001501009"/>
    </source>
</evidence>
<dbReference type="PROSITE" id="PS51257">
    <property type="entry name" value="PROKAR_LIPOPROTEIN"/>
    <property type="match status" value="1"/>
</dbReference>
<keyword evidence="1" id="KW-0732">Signal</keyword>
<dbReference type="RefSeq" id="WP_275780022.1">
    <property type="nucleotide sequence ID" value="NZ_BAABDE010000038.1"/>
</dbReference>
<sequence>MSSTRTSGRGRAWALAATALLAFATGCAGATGTDRVTAGTALQAEGPGTSGSLGFSDVKVGDVYRMAFPLTRNTSKQAVSVTGVKLLNVPAGAKVLGYAVYSVKDTPGYRLGYQETAHPTAGDVDLDKYPNYAGHPYTIKPGALSDKYAVVRLKVTAQVKAPISGCEADYTQAGQTYHQTLACKFGLDMA</sequence>
<evidence type="ECO:0008006" key="4">
    <source>
        <dbReference type="Google" id="ProtNLM"/>
    </source>
</evidence>
<protein>
    <recommendedName>
        <fullName evidence="4">Lipoprotein</fullName>
    </recommendedName>
</protein>
<feature type="signal peptide" evidence="1">
    <location>
        <begin position="1"/>
        <end position="30"/>
    </location>
</feature>
<gene>
    <name evidence="2" type="ORF">GCM10022403_085690</name>
</gene>